<accession>A0A6J7HN76</accession>
<keyword evidence="1" id="KW-0812">Transmembrane</keyword>
<keyword evidence="1" id="KW-1133">Transmembrane helix</keyword>
<organism evidence="2">
    <name type="scientific">freshwater metagenome</name>
    <dbReference type="NCBI Taxonomy" id="449393"/>
    <lineage>
        <taxon>unclassified sequences</taxon>
        <taxon>metagenomes</taxon>
        <taxon>ecological metagenomes</taxon>
    </lineage>
</organism>
<reference evidence="2" key="1">
    <citation type="submission" date="2020-05" db="EMBL/GenBank/DDBJ databases">
        <authorList>
            <person name="Chiriac C."/>
            <person name="Salcher M."/>
            <person name="Ghai R."/>
            <person name="Kavagutti S V."/>
        </authorList>
    </citation>
    <scope>NUCLEOTIDE SEQUENCE</scope>
</reference>
<name>A0A6J7HN76_9ZZZZ</name>
<dbReference type="EMBL" id="CAFBMK010000091">
    <property type="protein sequence ID" value="CAB4917835.1"/>
    <property type="molecule type" value="Genomic_DNA"/>
</dbReference>
<sequence>MVGSYVIASRVGSQLGAIAAMVGPLSWCAAAWHRGHGAPIATALTGVYLGGFALSHPLSRRVGAWPAVLGATALTGAVTYAVTDSGARRP</sequence>
<proteinExistence type="predicted"/>
<evidence type="ECO:0000256" key="1">
    <source>
        <dbReference type="SAM" id="Phobius"/>
    </source>
</evidence>
<dbReference type="AlphaFoldDB" id="A0A6J7HN76"/>
<keyword evidence="1" id="KW-0472">Membrane</keyword>
<feature type="transmembrane region" description="Helical" evidence="1">
    <location>
        <begin position="62"/>
        <end position="82"/>
    </location>
</feature>
<protein>
    <submittedName>
        <fullName evidence="2">Unannotated protein</fullName>
    </submittedName>
</protein>
<feature type="transmembrane region" description="Helical" evidence="1">
    <location>
        <begin position="12"/>
        <end position="32"/>
    </location>
</feature>
<evidence type="ECO:0000313" key="2">
    <source>
        <dbReference type="EMBL" id="CAB4917835.1"/>
    </source>
</evidence>
<gene>
    <name evidence="2" type="ORF">UFOPK3564_01671</name>
</gene>
<feature type="transmembrane region" description="Helical" evidence="1">
    <location>
        <begin position="38"/>
        <end position="55"/>
    </location>
</feature>